<gene>
    <name evidence="1" type="ORF">QRD43_21250</name>
</gene>
<comment type="caution">
    <text evidence="1">The sequence shown here is derived from an EMBL/GenBank/DDBJ whole genome shotgun (WGS) entry which is preliminary data.</text>
</comment>
<evidence type="ECO:0000313" key="1">
    <source>
        <dbReference type="EMBL" id="MDL5034444.1"/>
    </source>
</evidence>
<protein>
    <submittedName>
        <fullName evidence="1">Uncharacterized protein</fullName>
    </submittedName>
</protein>
<accession>A0ABT7LNJ3</accession>
<dbReference type="Proteomes" id="UP001238603">
    <property type="component" value="Unassembled WGS sequence"/>
</dbReference>
<keyword evidence="2" id="KW-1185">Reference proteome</keyword>
<evidence type="ECO:0000313" key="2">
    <source>
        <dbReference type="Proteomes" id="UP001238603"/>
    </source>
</evidence>
<organism evidence="1 2">
    <name type="scientific">Roseateles subflavus</name>
    <dbReference type="NCBI Taxonomy" id="3053353"/>
    <lineage>
        <taxon>Bacteria</taxon>
        <taxon>Pseudomonadati</taxon>
        <taxon>Pseudomonadota</taxon>
        <taxon>Betaproteobacteria</taxon>
        <taxon>Burkholderiales</taxon>
        <taxon>Sphaerotilaceae</taxon>
        <taxon>Roseateles</taxon>
    </lineage>
</organism>
<sequence length="76" mass="8479">MSNYTTIVFRTPSDAAGRAAVQQALKLLEPYQTAMSLEDEMTLLELIEQHPEFDNSIAEDARCQVAELHKRAEAAV</sequence>
<dbReference type="EMBL" id="JASVDS010000008">
    <property type="protein sequence ID" value="MDL5034444.1"/>
    <property type="molecule type" value="Genomic_DNA"/>
</dbReference>
<reference evidence="1 2" key="1">
    <citation type="submission" date="2023-06" db="EMBL/GenBank/DDBJ databases">
        <title>Pelomonas sp. APW6 16S ribosomal RNA gene genome sequencing and assembly.</title>
        <authorList>
            <person name="Woo H."/>
        </authorList>
    </citation>
    <scope>NUCLEOTIDE SEQUENCE [LARGE SCALE GENOMIC DNA]</scope>
    <source>
        <strain evidence="1 2">APW6</strain>
    </source>
</reference>
<dbReference type="RefSeq" id="WP_285984519.1">
    <property type="nucleotide sequence ID" value="NZ_JASVDS010000008.1"/>
</dbReference>
<proteinExistence type="predicted"/>
<name>A0ABT7LNJ3_9BURK</name>